<dbReference type="InterPro" id="IPR012338">
    <property type="entry name" value="Beta-lactam/transpept-like"/>
</dbReference>
<proteinExistence type="predicted"/>
<accession>A0A3D9H3W6</accession>
<reference evidence="2 3" key="1">
    <citation type="submission" date="2018-07" db="EMBL/GenBank/DDBJ databases">
        <title>Genomic Encyclopedia of Type Strains, Phase III (KMG-III): the genomes of soil and plant-associated and newly described type strains.</title>
        <authorList>
            <person name="Whitman W."/>
        </authorList>
    </citation>
    <scope>NUCLEOTIDE SEQUENCE [LARGE SCALE GENOMIC DNA]</scope>
    <source>
        <strain evidence="2 3">CECT 8488</strain>
    </source>
</reference>
<dbReference type="InterPro" id="IPR050491">
    <property type="entry name" value="AmpC-like"/>
</dbReference>
<protein>
    <submittedName>
        <fullName evidence="2">CubicO group peptidase (Beta-lactamase class C family)</fullName>
    </submittedName>
</protein>
<dbReference type="SUPFAM" id="SSF56601">
    <property type="entry name" value="beta-lactamase/transpeptidase-like"/>
    <property type="match status" value="1"/>
</dbReference>
<dbReference type="PANTHER" id="PTHR46825">
    <property type="entry name" value="D-ALANYL-D-ALANINE-CARBOXYPEPTIDASE/ENDOPEPTIDASE AMPH"/>
    <property type="match status" value="1"/>
</dbReference>
<dbReference type="Gene3D" id="3.40.710.10">
    <property type="entry name" value="DD-peptidase/beta-lactamase superfamily"/>
    <property type="match status" value="1"/>
</dbReference>
<dbReference type="EMBL" id="QRDW01000016">
    <property type="protein sequence ID" value="RED44185.1"/>
    <property type="molecule type" value="Genomic_DNA"/>
</dbReference>
<evidence type="ECO:0000313" key="3">
    <source>
        <dbReference type="Proteomes" id="UP000256845"/>
    </source>
</evidence>
<evidence type="ECO:0000259" key="1">
    <source>
        <dbReference type="Pfam" id="PF00144"/>
    </source>
</evidence>
<dbReference type="Proteomes" id="UP000256845">
    <property type="component" value="Unassembled WGS sequence"/>
</dbReference>
<dbReference type="PANTHER" id="PTHR46825:SF9">
    <property type="entry name" value="BETA-LACTAMASE-RELATED DOMAIN-CONTAINING PROTEIN"/>
    <property type="match status" value="1"/>
</dbReference>
<keyword evidence="3" id="KW-1185">Reference proteome</keyword>
<sequence length="484" mass="52166">METITKQICRLQGQVTSLQSGLNPLPEALFQEEDGAIRLRIKAAGHALMASLRCNGESLVDAQIDAGGEALLEVGALPAGQQVLRLHCQVDGALAPVVTHIAYVLSGDLATFRHERQGDPLVDAIGELLEKWDLPGGVMASAQEKGEIQSTAIGWADAAAGVPLNENHRFRAASLGKVITTASIYQLVEQGSLSLDIPVAEALGMSDRHAAVFEGASIKHLLRMSCGVQVDSATGAPSPLEAGTLAEKPDLHSIVSRDWLEQVLDTAQRHFTPGEKFDYHTDNYWLLGRIIEQVSGISYADYVIRNIFQPLGLNDICLATTFADGRHPDEVIYHEGDCPPEAPQAAMGVEGMVPAPYQRVMPIRDAMGGWLVTAAEMVKLNQHLTDLAPSLVNEASLEGMLGREGAAPMPTEWYYGDGLFVQNPAGRGLTPQLVWWHFGLVPGCSGLLARIRGRHISLLVNGAPVKQNIFLATLWRVVLKAVGR</sequence>
<organism evidence="2 3">
    <name type="scientific">Aestuariispira insulae</name>
    <dbReference type="NCBI Taxonomy" id="1461337"/>
    <lineage>
        <taxon>Bacteria</taxon>
        <taxon>Pseudomonadati</taxon>
        <taxon>Pseudomonadota</taxon>
        <taxon>Alphaproteobacteria</taxon>
        <taxon>Rhodospirillales</taxon>
        <taxon>Kiloniellaceae</taxon>
        <taxon>Aestuariispira</taxon>
    </lineage>
</organism>
<name>A0A3D9H3W6_9PROT</name>
<dbReference type="Pfam" id="PF00144">
    <property type="entry name" value="Beta-lactamase"/>
    <property type="match status" value="1"/>
</dbReference>
<evidence type="ECO:0000313" key="2">
    <source>
        <dbReference type="EMBL" id="RED44185.1"/>
    </source>
</evidence>
<comment type="caution">
    <text evidence="2">The sequence shown here is derived from an EMBL/GenBank/DDBJ whole genome shotgun (WGS) entry which is preliminary data.</text>
</comment>
<gene>
    <name evidence="2" type="ORF">DFP90_11626</name>
</gene>
<dbReference type="AlphaFoldDB" id="A0A3D9H3W6"/>
<feature type="domain" description="Beta-lactamase-related" evidence="1">
    <location>
        <begin position="124"/>
        <end position="462"/>
    </location>
</feature>
<dbReference type="RefSeq" id="WP_115939229.1">
    <property type="nucleotide sequence ID" value="NZ_QRDW01000016.1"/>
</dbReference>
<dbReference type="InterPro" id="IPR001466">
    <property type="entry name" value="Beta-lactam-related"/>
</dbReference>
<dbReference type="OrthoDB" id="7791015at2"/>